<dbReference type="EMBL" id="JACFXV010000053">
    <property type="protein sequence ID" value="MBA5777713.1"/>
    <property type="molecule type" value="Genomic_DNA"/>
</dbReference>
<dbReference type="Proteomes" id="UP000541109">
    <property type="component" value="Unassembled WGS sequence"/>
</dbReference>
<proteinExistence type="predicted"/>
<gene>
    <name evidence="3" type="ORF">H2509_11315</name>
</gene>
<organism evidence="3 4">
    <name type="scientific">Stappia albiluteola</name>
    <dbReference type="NCBI Taxonomy" id="2758565"/>
    <lineage>
        <taxon>Bacteria</taxon>
        <taxon>Pseudomonadati</taxon>
        <taxon>Pseudomonadota</taxon>
        <taxon>Alphaproteobacteria</taxon>
        <taxon>Hyphomicrobiales</taxon>
        <taxon>Stappiaceae</taxon>
        <taxon>Stappia</taxon>
    </lineage>
</organism>
<sequence>MLSGRETLGSIEKALGELKREEAAINARLERSTARLAELGEASLEAYRELARFRLTEEQGAALAGRLDEADREAKRYLDARAARLDGLAQDRAEHEAAAQQLMSERTRMVAERETAADRLDDVMERVDDRLAADSDYIARKKAADIVRSRAEAARAKANQSEEDRDQKGMAYESDPLFLYLWNRGFGTPAYRSGGLIRMLDRWVAGLIRFHDARPNYAMLTEIPVRLDAHATDLERQAEAEMQALAELSRKAASEIAGEDLAGRIANLDAAIMEITAKLEATERALSGLSADEQTLLQGEDEDFREAQASLARTLSAEDLQSLWSDALATPSREDEKIVDRIREIEQELEQARGDIEHDRSLLRDIARRRDELAEVAREFRRSGYDDWNSTFTDDSLTTVLLGELVKGVITAADYWARAERSHRSRSPRGRGIGFPDGFGLPGSMGGSRGRSGGFPGGWGGGSSRGGFKTGSRMGGGGFKTGRTF</sequence>
<keyword evidence="4" id="KW-1185">Reference proteome</keyword>
<feature type="coiled-coil region" evidence="1">
    <location>
        <begin position="335"/>
        <end position="362"/>
    </location>
</feature>
<evidence type="ECO:0000256" key="1">
    <source>
        <dbReference type="SAM" id="Coils"/>
    </source>
</evidence>
<reference evidence="3 4" key="1">
    <citation type="submission" date="2020-07" db="EMBL/GenBank/DDBJ databases">
        <title>Stappia sp., F7233, whole genome shotgun sequencing project.</title>
        <authorList>
            <person name="Jiang S."/>
            <person name="Liu Z.W."/>
            <person name="Du Z.J."/>
        </authorList>
    </citation>
    <scope>NUCLEOTIDE SEQUENCE [LARGE SCALE GENOMIC DNA]</scope>
    <source>
        <strain evidence="3 4">F7233</strain>
    </source>
</reference>
<dbReference type="AlphaFoldDB" id="A0A839ADF7"/>
<evidence type="ECO:0000313" key="4">
    <source>
        <dbReference type="Proteomes" id="UP000541109"/>
    </source>
</evidence>
<evidence type="ECO:0000313" key="3">
    <source>
        <dbReference type="EMBL" id="MBA5777713.1"/>
    </source>
</evidence>
<feature type="region of interest" description="Disordered" evidence="2">
    <location>
        <begin position="444"/>
        <end position="485"/>
    </location>
</feature>
<protein>
    <submittedName>
        <fullName evidence="3">Uncharacterized protein</fullName>
    </submittedName>
</protein>
<accession>A0A839ADF7</accession>
<keyword evidence="1" id="KW-0175">Coiled coil</keyword>
<feature type="coiled-coil region" evidence="1">
    <location>
        <begin position="231"/>
        <end position="292"/>
    </location>
</feature>
<evidence type="ECO:0000256" key="2">
    <source>
        <dbReference type="SAM" id="MobiDB-lite"/>
    </source>
</evidence>
<comment type="caution">
    <text evidence="3">The sequence shown here is derived from an EMBL/GenBank/DDBJ whole genome shotgun (WGS) entry which is preliminary data.</text>
</comment>
<name>A0A839ADF7_9HYPH</name>
<dbReference type="RefSeq" id="WP_182165311.1">
    <property type="nucleotide sequence ID" value="NZ_JACFXV010000053.1"/>
</dbReference>